<dbReference type="EMBL" id="ML977556">
    <property type="protein sequence ID" value="KAF2008141.1"/>
    <property type="molecule type" value="Genomic_DNA"/>
</dbReference>
<reference evidence="1" key="1">
    <citation type="journal article" date="2020" name="Stud. Mycol.">
        <title>101 Dothideomycetes genomes: a test case for predicting lifestyles and emergence of pathogens.</title>
        <authorList>
            <person name="Haridas S."/>
            <person name="Albert R."/>
            <person name="Binder M."/>
            <person name="Bloem J."/>
            <person name="Labutti K."/>
            <person name="Salamov A."/>
            <person name="Andreopoulos B."/>
            <person name="Baker S."/>
            <person name="Barry K."/>
            <person name="Bills G."/>
            <person name="Bluhm B."/>
            <person name="Cannon C."/>
            <person name="Castanera R."/>
            <person name="Culley D."/>
            <person name="Daum C."/>
            <person name="Ezra D."/>
            <person name="Gonzalez J."/>
            <person name="Henrissat B."/>
            <person name="Kuo A."/>
            <person name="Liang C."/>
            <person name="Lipzen A."/>
            <person name="Lutzoni F."/>
            <person name="Magnuson J."/>
            <person name="Mondo S."/>
            <person name="Nolan M."/>
            <person name="Ohm R."/>
            <person name="Pangilinan J."/>
            <person name="Park H.-J."/>
            <person name="Ramirez L."/>
            <person name="Alfaro M."/>
            <person name="Sun H."/>
            <person name="Tritt A."/>
            <person name="Yoshinaga Y."/>
            <person name="Zwiers L.-H."/>
            <person name="Turgeon B."/>
            <person name="Goodwin S."/>
            <person name="Spatafora J."/>
            <person name="Crous P."/>
            <person name="Grigoriev I."/>
        </authorList>
    </citation>
    <scope>NUCLEOTIDE SEQUENCE</scope>
    <source>
        <strain evidence="1">CBS 123094</strain>
    </source>
</reference>
<evidence type="ECO:0000313" key="1">
    <source>
        <dbReference type="EMBL" id="KAF2008141.1"/>
    </source>
</evidence>
<protein>
    <submittedName>
        <fullName evidence="1">Uncharacterized protein</fullName>
    </submittedName>
</protein>
<keyword evidence="2" id="KW-1185">Reference proteome</keyword>
<organism evidence="1 2">
    <name type="scientific">Amniculicola lignicola CBS 123094</name>
    <dbReference type="NCBI Taxonomy" id="1392246"/>
    <lineage>
        <taxon>Eukaryota</taxon>
        <taxon>Fungi</taxon>
        <taxon>Dikarya</taxon>
        <taxon>Ascomycota</taxon>
        <taxon>Pezizomycotina</taxon>
        <taxon>Dothideomycetes</taxon>
        <taxon>Pleosporomycetidae</taxon>
        <taxon>Pleosporales</taxon>
        <taxon>Amniculicolaceae</taxon>
        <taxon>Amniculicola</taxon>
    </lineage>
</organism>
<name>A0A6A5X5K5_9PLEO</name>
<evidence type="ECO:0000313" key="2">
    <source>
        <dbReference type="Proteomes" id="UP000799779"/>
    </source>
</evidence>
<accession>A0A6A5X5K5</accession>
<proteinExistence type="predicted"/>
<dbReference type="AlphaFoldDB" id="A0A6A5X5K5"/>
<gene>
    <name evidence="1" type="ORF">P154DRAFT_568960</name>
</gene>
<dbReference type="Proteomes" id="UP000799779">
    <property type="component" value="Unassembled WGS sequence"/>
</dbReference>
<sequence length="104" mass="11084">MRACYWPDPEPLPHAALQKHNGPLRLQTAYSSSAYQAPLGSLARWHRCEGASCALFLLAHPPCSFWALACESSHSFAATCAAGSAPPFTSWLAVPSIPPGSSFV</sequence>